<evidence type="ECO:0008006" key="3">
    <source>
        <dbReference type="Google" id="ProtNLM"/>
    </source>
</evidence>
<evidence type="ECO:0000313" key="1">
    <source>
        <dbReference type="EMBL" id="WXB06102.1"/>
    </source>
</evidence>
<accession>A0ABZ2LBH4</accession>
<name>A0ABZ2LBH4_9BACT</name>
<dbReference type="RefSeq" id="WP_394835753.1">
    <property type="nucleotide sequence ID" value="NZ_CP089929.1"/>
</dbReference>
<dbReference type="EMBL" id="CP089983">
    <property type="protein sequence ID" value="WXB06102.1"/>
    <property type="molecule type" value="Genomic_DNA"/>
</dbReference>
<organism evidence="1 2">
    <name type="scientific">Pendulispora rubella</name>
    <dbReference type="NCBI Taxonomy" id="2741070"/>
    <lineage>
        <taxon>Bacteria</taxon>
        <taxon>Pseudomonadati</taxon>
        <taxon>Myxococcota</taxon>
        <taxon>Myxococcia</taxon>
        <taxon>Myxococcales</taxon>
        <taxon>Sorangiineae</taxon>
        <taxon>Pendulisporaceae</taxon>
        <taxon>Pendulispora</taxon>
    </lineage>
</organism>
<proteinExistence type="predicted"/>
<sequence>MPNSRNLLGADCIPISPFVLGMVGDANVVPAAFDAGINTFFLTADMHWPMYDALRRGLELLFERGRHVREQVCVMAVSYVTQREFAVLPFHEVIDCVRGLGHLDATIIGGAYKEDFLGRLPAYRNHTTGDVPGVRAIGSTFHDRAACAAALAEGLIDVAFTRYNTVHRNAEKDVFLAPRRPRTLLYNFKSVMDHVSKARFAELRLGADYWYPEVWDHYRFALTTGPFDGLLCSFRNEYQLRESLDGIARGPLSEEEVQYMIDLADLHLGHATLASE</sequence>
<gene>
    <name evidence="1" type="ORF">LVJ94_02340</name>
</gene>
<dbReference type="Proteomes" id="UP001374803">
    <property type="component" value="Chromosome"/>
</dbReference>
<keyword evidence="2" id="KW-1185">Reference proteome</keyword>
<evidence type="ECO:0000313" key="2">
    <source>
        <dbReference type="Proteomes" id="UP001374803"/>
    </source>
</evidence>
<reference evidence="1" key="1">
    <citation type="submission" date="2021-12" db="EMBL/GenBank/DDBJ databases">
        <title>Discovery of the Pendulisporaceae a myxobacterial family with distinct sporulation behavior and unique specialized metabolism.</title>
        <authorList>
            <person name="Garcia R."/>
            <person name="Popoff A."/>
            <person name="Bader C.D."/>
            <person name="Loehr J."/>
            <person name="Walesch S."/>
            <person name="Walt C."/>
            <person name="Boldt J."/>
            <person name="Bunk B."/>
            <person name="Haeckl F.J.F.P.J."/>
            <person name="Gunesch A.P."/>
            <person name="Birkelbach J."/>
            <person name="Nuebel U."/>
            <person name="Pietschmann T."/>
            <person name="Bach T."/>
            <person name="Mueller R."/>
        </authorList>
    </citation>
    <scope>NUCLEOTIDE SEQUENCE</scope>
    <source>
        <strain evidence="1">MSr11367</strain>
    </source>
</reference>
<protein>
    <recommendedName>
        <fullName evidence="3">Luciferase-like domain-containing protein</fullName>
    </recommendedName>
</protein>